<dbReference type="InterPro" id="IPR033162">
    <property type="entry name" value="TBCD"/>
</dbReference>
<dbReference type="VEuPathDB" id="MicrosporidiaDB:EROM_060130"/>
<dbReference type="PANTHER" id="PTHR12658">
    <property type="entry name" value="BETA-TUBULIN COFACTOR D"/>
    <property type="match status" value="1"/>
</dbReference>
<feature type="domain" description="Tubulin-folding cofactor D ARM repeats" evidence="1">
    <location>
        <begin position="158"/>
        <end position="319"/>
    </location>
</feature>
<dbReference type="SUPFAM" id="SSF48371">
    <property type="entry name" value="ARM repeat"/>
    <property type="match status" value="1"/>
</dbReference>
<dbReference type="GO" id="GO:0007021">
    <property type="term" value="P:tubulin complex assembly"/>
    <property type="evidence" value="ECO:0007669"/>
    <property type="project" value="InterPro"/>
</dbReference>
<dbReference type="GO" id="GO:0005096">
    <property type="term" value="F:GTPase activator activity"/>
    <property type="evidence" value="ECO:0007669"/>
    <property type="project" value="InterPro"/>
</dbReference>
<proteinExistence type="predicted"/>
<accession>I6ZIQ6</accession>
<name>I6ZIQ6_ENCRO</name>
<sequence length="808" mass="93002">MPNLNELIQLMERANELIRDHRKNPDSAFPTDIKYLKPIMGSIDILKSKNSQAITLWLELLLRNPFPLKIDEESLSKMVSFFLEATKTTETRKPAFKCLAMLAQRANVMHCSTEEPSFYIHNIEVSELTYYEFLAKLSSFGKKVQLAPVEDHDSVMIKKMKMKIMSNNPTDNVLKCFFEMLNERDSRLGWTLCKSFLKVIKYVETGSVVSALKERCSVIFANENTWINAMTILGMMSLQGWDIGDVSDIVLKGISYTNEMVSNSETVRESALFLLWALTRKSNAVGKDLLCLVVGRALFDPSLSCRRGASAVVLEHIGRFPEAGKEEIVSLINFHSVKRLRNCSKAVKRVLEILKCEEVFEEILLKNLLHCNLETKRQSGYCISRHFRGDKVVEYISSINPKTPSDFISILIVIQEFTEQSREHEIEKIVETIAKLKVDPSFCKYKDFDIFVENYLRVIEDLRALESRDIICGNLYMFLIKNVLPSEVSRVSWRFISEDEGFASKVAQSFRRGTEGLILANARNSRYKEKLGKGYLELLEHGNIDTKAYAMKAIRLSGDIEKYKDHILGGLENYHTDFRGDVSFRLRRESLMASFLMEDRTISSRYFIRYFVDKSKILRDECILLCKNNGIIPEGFEYIGRKGYSVDSDKFQLVIEFLDSFYIEFKRLENESSLGNDKMLFMASFEASKCLGMEYQEEFFRGVLGTIGSSDASLRSFIIEEVFKARERFEKLIITMFYKSCKRVMYPAIEVVCEMIRLETEEDCLVIFGNNHEILNRLSLILQESSVPDGIGLTIRNALERNTHFSES</sequence>
<keyword evidence="3" id="KW-1185">Reference proteome</keyword>
<dbReference type="OrthoDB" id="2191705at2759"/>
<dbReference type="GO" id="GO:0048487">
    <property type="term" value="F:beta-tubulin binding"/>
    <property type="evidence" value="ECO:0007669"/>
    <property type="project" value="InterPro"/>
</dbReference>
<dbReference type="AlphaFoldDB" id="I6ZIQ6"/>
<dbReference type="InterPro" id="IPR058033">
    <property type="entry name" value="ARM_TBCD_2nd"/>
</dbReference>
<dbReference type="RefSeq" id="XP_009264605.1">
    <property type="nucleotide sequence ID" value="XM_009266330.1"/>
</dbReference>
<dbReference type="EMBL" id="CP003523">
    <property type="protein sequence ID" value="AFN83108.1"/>
    <property type="molecule type" value="Genomic_DNA"/>
</dbReference>
<dbReference type="GeneID" id="20521410"/>
<dbReference type="Pfam" id="PF25767">
    <property type="entry name" value="ARM_TBCD_2nd"/>
    <property type="match status" value="1"/>
</dbReference>
<dbReference type="GO" id="GO:0000226">
    <property type="term" value="P:microtubule cytoskeleton organization"/>
    <property type="evidence" value="ECO:0007669"/>
    <property type="project" value="TreeGrafter"/>
</dbReference>
<dbReference type="HOGENOM" id="CLU_345128_0_0_1"/>
<dbReference type="PANTHER" id="PTHR12658:SF0">
    <property type="entry name" value="TUBULIN-SPECIFIC CHAPERONE D"/>
    <property type="match status" value="1"/>
</dbReference>
<dbReference type="GO" id="GO:0007023">
    <property type="term" value="P:post-chaperonin tubulin folding pathway"/>
    <property type="evidence" value="ECO:0007669"/>
    <property type="project" value="InterPro"/>
</dbReference>
<evidence type="ECO:0000313" key="2">
    <source>
        <dbReference type="EMBL" id="AFN83108.1"/>
    </source>
</evidence>
<gene>
    <name evidence="2" type="ordered locus">EROM_060130</name>
</gene>
<evidence type="ECO:0000313" key="3">
    <source>
        <dbReference type="Proteomes" id="UP000010094"/>
    </source>
</evidence>
<evidence type="ECO:0000259" key="1">
    <source>
        <dbReference type="Pfam" id="PF25767"/>
    </source>
</evidence>
<dbReference type="Proteomes" id="UP000010094">
    <property type="component" value="Chromosome VI"/>
</dbReference>
<dbReference type="InterPro" id="IPR016024">
    <property type="entry name" value="ARM-type_fold"/>
</dbReference>
<dbReference type="KEGG" id="ero:EROM_060130"/>
<organism evidence="2 3">
    <name type="scientific">Encephalitozoon romaleae (strain SJ-2008)</name>
    <name type="common">Microsporidian parasite</name>
    <dbReference type="NCBI Taxonomy" id="1178016"/>
    <lineage>
        <taxon>Eukaryota</taxon>
        <taxon>Fungi</taxon>
        <taxon>Fungi incertae sedis</taxon>
        <taxon>Microsporidia</taxon>
        <taxon>Unikaryonidae</taxon>
        <taxon>Encephalitozoon</taxon>
    </lineage>
</organism>
<reference evidence="2 3" key="1">
    <citation type="journal article" date="2012" name="Proc. Natl. Acad. Sci. U.S.A.">
        <title>Gain and loss of multiple functionally related, horizontally transferred genes in the reduced genomes of two microsporidian parasites.</title>
        <authorList>
            <person name="Pombert J.-F."/>
            <person name="Selman M."/>
            <person name="Burki F."/>
            <person name="Bardell F.T."/>
            <person name="Farinelli L."/>
            <person name="Solter L.F."/>
            <person name="Whitman D.W."/>
            <person name="Weiss L.M."/>
            <person name="Corradi N."/>
            <person name="Keeling P.J."/>
        </authorList>
    </citation>
    <scope>NUCLEOTIDE SEQUENCE [LARGE SCALE GENOMIC DNA]</scope>
    <source>
        <strain evidence="2 3">SJ-2008</strain>
    </source>
</reference>
<protein>
    <submittedName>
        <fullName evidence="2">Beta-tubulin folding cofactor D</fullName>
    </submittedName>
</protein>